<evidence type="ECO:0000313" key="9">
    <source>
        <dbReference type="EMBL" id="MBB2181325.1"/>
    </source>
</evidence>
<dbReference type="PROSITE" id="PS50928">
    <property type="entry name" value="ABC_TM1"/>
    <property type="match status" value="1"/>
</dbReference>
<accession>A0A839JUG4</accession>
<dbReference type="SUPFAM" id="SSF161098">
    <property type="entry name" value="MetI-like"/>
    <property type="match status" value="1"/>
</dbReference>
<dbReference type="PANTHER" id="PTHR30151:SF0">
    <property type="entry name" value="ABC TRANSPORTER PERMEASE PROTEIN MJ0413-RELATED"/>
    <property type="match status" value="1"/>
</dbReference>
<reference evidence="9 10" key="1">
    <citation type="submission" date="2020-07" db="EMBL/GenBank/DDBJ databases">
        <title>Characterization and genome sequencing of isolate MD1, a novel member within the family Lachnospiraceae.</title>
        <authorList>
            <person name="Rettenmaier R."/>
            <person name="Di Bello L."/>
            <person name="Zinser C."/>
            <person name="Scheitz K."/>
            <person name="Liebl W."/>
            <person name="Zverlov V."/>
        </authorList>
    </citation>
    <scope>NUCLEOTIDE SEQUENCE [LARGE SCALE GENOMIC DNA]</scope>
    <source>
        <strain evidence="9 10">MD1</strain>
    </source>
</reference>
<keyword evidence="6 7" id="KW-0472">Membrane</keyword>
<evidence type="ECO:0000256" key="4">
    <source>
        <dbReference type="ARBA" id="ARBA00022692"/>
    </source>
</evidence>
<dbReference type="GO" id="GO:0055085">
    <property type="term" value="P:transmembrane transport"/>
    <property type="evidence" value="ECO:0007669"/>
    <property type="project" value="InterPro"/>
</dbReference>
<feature type="transmembrane region" description="Helical" evidence="7">
    <location>
        <begin position="226"/>
        <end position="248"/>
    </location>
</feature>
<keyword evidence="4 7" id="KW-0812">Transmembrane</keyword>
<dbReference type="PANTHER" id="PTHR30151">
    <property type="entry name" value="ALKANE SULFONATE ABC TRANSPORTER-RELATED, MEMBRANE SUBUNIT"/>
    <property type="match status" value="1"/>
</dbReference>
<evidence type="ECO:0000256" key="3">
    <source>
        <dbReference type="ARBA" id="ARBA00022475"/>
    </source>
</evidence>
<evidence type="ECO:0000256" key="6">
    <source>
        <dbReference type="ARBA" id="ARBA00023136"/>
    </source>
</evidence>
<proteinExistence type="inferred from homology"/>
<feature type="transmembrane region" description="Helical" evidence="7">
    <location>
        <begin position="128"/>
        <end position="148"/>
    </location>
</feature>
<name>A0A839JUG4_9FIRM</name>
<dbReference type="EMBL" id="JACEGA010000001">
    <property type="protein sequence ID" value="MBB2181325.1"/>
    <property type="molecule type" value="Genomic_DNA"/>
</dbReference>
<feature type="transmembrane region" description="Helical" evidence="7">
    <location>
        <begin position="169"/>
        <end position="192"/>
    </location>
</feature>
<dbReference type="RefSeq" id="WP_228351104.1">
    <property type="nucleotide sequence ID" value="NZ_JACEGA010000001.1"/>
</dbReference>
<keyword evidence="10" id="KW-1185">Reference proteome</keyword>
<feature type="domain" description="ABC transmembrane type-1" evidence="8">
    <location>
        <begin position="60"/>
        <end position="244"/>
    </location>
</feature>
<keyword evidence="2 7" id="KW-0813">Transport</keyword>
<protein>
    <submittedName>
        <fullName evidence="9">ABC transporter permease subunit</fullName>
    </submittedName>
</protein>
<feature type="transmembrane region" description="Helical" evidence="7">
    <location>
        <begin position="14"/>
        <end position="35"/>
    </location>
</feature>
<organism evidence="9 10">
    <name type="scientific">Variimorphobacter saccharofermentans</name>
    <dbReference type="NCBI Taxonomy" id="2755051"/>
    <lineage>
        <taxon>Bacteria</taxon>
        <taxon>Bacillati</taxon>
        <taxon>Bacillota</taxon>
        <taxon>Clostridia</taxon>
        <taxon>Lachnospirales</taxon>
        <taxon>Lachnospiraceae</taxon>
        <taxon>Variimorphobacter</taxon>
    </lineage>
</organism>
<evidence type="ECO:0000313" key="10">
    <source>
        <dbReference type="Proteomes" id="UP000574276"/>
    </source>
</evidence>
<dbReference type="AlphaFoldDB" id="A0A839JUG4"/>
<feature type="transmembrane region" description="Helical" evidence="7">
    <location>
        <begin position="64"/>
        <end position="90"/>
    </location>
</feature>
<dbReference type="Pfam" id="PF00528">
    <property type="entry name" value="BPD_transp_1"/>
    <property type="match status" value="1"/>
</dbReference>
<dbReference type="Proteomes" id="UP000574276">
    <property type="component" value="Unassembled WGS sequence"/>
</dbReference>
<comment type="subcellular location">
    <subcellularLocation>
        <location evidence="1 7">Cell membrane</location>
        <topology evidence="1 7">Multi-pass membrane protein</topology>
    </subcellularLocation>
</comment>
<evidence type="ECO:0000256" key="1">
    <source>
        <dbReference type="ARBA" id="ARBA00004651"/>
    </source>
</evidence>
<dbReference type="InterPro" id="IPR035906">
    <property type="entry name" value="MetI-like_sf"/>
</dbReference>
<evidence type="ECO:0000256" key="5">
    <source>
        <dbReference type="ARBA" id="ARBA00022989"/>
    </source>
</evidence>
<evidence type="ECO:0000256" key="2">
    <source>
        <dbReference type="ARBA" id="ARBA00022448"/>
    </source>
</evidence>
<keyword evidence="5 7" id="KW-1133">Transmembrane helix</keyword>
<comment type="caution">
    <text evidence="9">The sequence shown here is derived from an EMBL/GenBank/DDBJ whole genome shotgun (WGS) entry which is preliminary data.</text>
</comment>
<evidence type="ECO:0000256" key="7">
    <source>
        <dbReference type="RuleBase" id="RU363032"/>
    </source>
</evidence>
<comment type="similarity">
    <text evidence="7">Belongs to the binding-protein-dependent transport system permease family.</text>
</comment>
<sequence length="260" mass="29699">MDKPTETKQRLKGLVMKLLVLGFWLLLWQLVYLWVGHDLLLSSPLSVFLTVLDFLKDLDFWKTILFSSLRIIAGFLLSLVIGVILSVASYKSRWISELIAPLMRIIKATPVASFIILALIWINSRNLSVLISFLMVVPVVYMNVLQGLHETDRKLLEMAKIFHITRRKMITSVYIPSVMPYLITSVTVGLGFCWKSGIAAEVIGRPSGSIGERLYEAKLYIMTKELFAWTFVIIIISVLFEKIVMLLLQLLKKDRVNHNS</sequence>
<dbReference type="GO" id="GO:0005886">
    <property type="term" value="C:plasma membrane"/>
    <property type="evidence" value="ECO:0007669"/>
    <property type="project" value="UniProtKB-SubCell"/>
</dbReference>
<feature type="transmembrane region" description="Helical" evidence="7">
    <location>
        <begin position="102"/>
        <end position="122"/>
    </location>
</feature>
<keyword evidence="3" id="KW-1003">Cell membrane</keyword>
<evidence type="ECO:0000259" key="8">
    <source>
        <dbReference type="PROSITE" id="PS50928"/>
    </source>
</evidence>
<dbReference type="Gene3D" id="1.10.3720.10">
    <property type="entry name" value="MetI-like"/>
    <property type="match status" value="1"/>
</dbReference>
<dbReference type="InterPro" id="IPR000515">
    <property type="entry name" value="MetI-like"/>
</dbReference>
<gene>
    <name evidence="9" type="ORF">H0486_00250</name>
</gene>